<dbReference type="eggNOG" id="KOG2455">
    <property type="taxonomic scope" value="Eukaryota"/>
</dbReference>
<dbReference type="InterPro" id="IPR016162">
    <property type="entry name" value="Ald_DH_N"/>
</dbReference>
<dbReference type="FunCoup" id="H6C904">
    <property type="interactions" value="390"/>
</dbReference>
<evidence type="ECO:0000256" key="1">
    <source>
        <dbReference type="ARBA" id="ARBA00004786"/>
    </source>
</evidence>
<dbReference type="UniPathway" id="UPA00261">
    <property type="reaction ID" value="UER00374"/>
</dbReference>
<dbReference type="PROSITE" id="PS00070">
    <property type="entry name" value="ALDEHYDE_DEHYDR_CYS"/>
    <property type="match status" value="1"/>
</dbReference>
<dbReference type="FunFam" id="3.40.309.10:FF:000005">
    <property type="entry name" value="1-pyrroline-5-carboxylate dehydrogenase 1"/>
    <property type="match status" value="1"/>
</dbReference>
<keyword evidence="3 8" id="KW-0560">Oxidoreductase</keyword>
<proteinExistence type="inferred from homology"/>
<evidence type="ECO:0000256" key="5">
    <source>
        <dbReference type="ARBA" id="ARBA00023062"/>
    </source>
</evidence>
<dbReference type="InterPro" id="IPR016161">
    <property type="entry name" value="Ald_DH/histidinol_DH"/>
</dbReference>
<evidence type="ECO:0000256" key="2">
    <source>
        <dbReference type="ARBA" id="ARBA00009986"/>
    </source>
</evidence>
<dbReference type="InterPro" id="IPR029510">
    <property type="entry name" value="Ald_DH_CS_GLU"/>
</dbReference>
<dbReference type="Gene3D" id="3.40.309.10">
    <property type="entry name" value="Aldehyde Dehydrogenase, Chain A, domain 2"/>
    <property type="match status" value="1"/>
</dbReference>
<evidence type="ECO:0000313" key="12">
    <source>
        <dbReference type="EMBL" id="EHY60581.1"/>
    </source>
</evidence>
<dbReference type="OrthoDB" id="5322683at2759"/>
<dbReference type="FunFam" id="3.40.605.10:FF:000006">
    <property type="entry name" value="1-pyrroline-5-carboxylate dehydrogenase"/>
    <property type="match status" value="1"/>
</dbReference>
<evidence type="ECO:0000256" key="8">
    <source>
        <dbReference type="RuleBase" id="RU003345"/>
    </source>
</evidence>
<dbReference type="InterPro" id="IPR016160">
    <property type="entry name" value="Ald_DH_CS_CYS"/>
</dbReference>
<evidence type="ECO:0000313" key="13">
    <source>
        <dbReference type="Proteomes" id="UP000007304"/>
    </source>
</evidence>
<name>H6C904_EXODN</name>
<evidence type="ECO:0000256" key="10">
    <source>
        <dbReference type="RuleBase" id="RU366030"/>
    </source>
</evidence>
<evidence type="ECO:0000256" key="4">
    <source>
        <dbReference type="ARBA" id="ARBA00023027"/>
    </source>
</evidence>
<evidence type="ECO:0000256" key="3">
    <source>
        <dbReference type="ARBA" id="ARBA00023002"/>
    </source>
</evidence>
<dbReference type="OMA" id="KPFNEPN"/>
<sequence length="625" mass="68786">MLWSKPKVFQVEIPGTSESTYFSAQSIQLTACWSIAFVRMTARASMSTICLSRQTTLRFSQAGSFSPKPLRTRRGLATAGHYKTPKPFNEPNLHYAPSSPEREKLIAALKELRPKIPVRVPTIQNGAEIHTQPSKSDAETYMPSEHTSVFARYTPATEGDVSAAIQAALEAKQAWQDTPFTDRAAIFLRAAELVSKKYRFELMAATMLGQGKNAWQAEIDAAAELADFYRFNVSYAEEIYSRQPTINEKGQSGRTDWRPLEGFVYAISPFNFTAIGGNLISGPLLLGNVVVWKPSPSNIYASYLVYKILREAGLPAHVLQFINGDAELVTKVALSHRELSAINFTGSSDVFRSLFGQIADGVKEKKYRDFPRLVAETSGKNFHLIHPSADISNAVKHTIRASFEYAGQKCSACSRIYIPQSKADQFFSEIKKELGNVKVGPPEDFGSFTGPVINQAAFTKITKAIDAANKDSQLELIVGGKYDSSKGFYIEPTIYNAKSVDHHLFDQELFGPVLTAFVYPDAEFEAILETIDKHGGGFALTGAIFATDAAAIRLAENKLRYAAGNFYTNCKTTGAIIGQQSFGGARSSGTNDKAGSANMLMRFTAPRTLKEEYHQLDHVLYPSNA</sequence>
<feature type="active site" evidence="7">
    <location>
        <position position="376"/>
    </location>
</feature>
<dbReference type="EC" id="1.2.1.88" evidence="9"/>
<evidence type="ECO:0000256" key="7">
    <source>
        <dbReference type="PROSITE-ProRule" id="PRU10007"/>
    </source>
</evidence>
<dbReference type="GeneID" id="20313175"/>
<dbReference type="GO" id="GO:0005759">
    <property type="term" value="C:mitochondrial matrix"/>
    <property type="evidence" value="ECO:0007669"/>
    <property type="project" value="TreeGrafter"/>
</dbReference>
<dbReference type="GO" id="GO:0003842">
    <property type="term" value="F:L-glutamate gamma-semialdehyde dehydrogenase activity"/>
    <property type="evidence" value="ECO:0007669"/>
    <property type="project" value="UniProtKB-UniRule"/>
</dbReference>
<comment type="pathway">
    <text evidence="1 9">Amino-acid degradation; L-proline degradation into L-glutamate; L-glutamate from L-proline: step 2/2.</text>
</comment>
<evidence type="ECO:0000256" key="6">
    <source>
        <dbReference type="ARBA" id="ARBA00048142"/>
    </source>
</evidence>
<dbReference type="InterPro" id="IPR050485">
    <property type="entry name" value="Proline_metab_enzyme"/>
</dbReference>
<dbReference type="InterPro" id="IPR015590">
    <property type="entry name" value="Aldehyde_DH_dom"/>
</dbReference>
<dbReference type="PROSITE" id="PS00687">
    <property type="entry name" value="ALDEHYDE_DEHYDR_GLU"/>
    <property type="match status" value="1"/>
</dbReference>
<protein>
    <recommendedName>
        <fullName evidence="9 10">Multifunctional fusion protein</fullName>
    </recommendedName>
    <domain>
        <recommendedName>
            <fullName evidence="10">Delta-1-pyrroline-5-carboxylate dehydrogenase</fullName>
            <shortName evidence="10">P5C dehydrogenase</shortName>
        </recommendedName>
        <alternativeName>
            <fullName evidence="9">L-glutamate gamma-semialdehyde dehydrogenase</fullName>
        </alternativeName>
    </domain>
    <domain>
        <recommendedName>
            <fullName evidence="9">L-glutamate gamma-semialdehyde dehydrogenase</fullName>
            <ecNumber evidence="9">1.2.1.88</ecNumber>
        </recommendedName>
    </domain>
</protein>
<dbReference type="Proteomes" id="UP000007304">
    <property type="component" value="Unassembled WGS sequence"/>
</dbReference>
<reference evidence="12" key="1">
    <citation type="submission" date="2011-07" db="EMBL/GenBank/DDBJ databases">
        <title>The Genome Sequence of Exophiala (Wangiella) dermatitidis NIH/UT8656.</title>
        <authorList>
            <consortium name="The Broad Institute Genome Sequencing Platform"/>
            <person name="Cuomo C."/>
            <person name="Wang Z."/>
            <person name="Hunicke-Smith S."/>
            <person name="Szanislo P.J."/>
            <person name="Earl A."/>
            <person name="Young S.K."/>
            <person name="Zeng Q."/>
            <person name="Gargeya S."/>
            <person name="Fitzgerald M."/>
            <person name="Haas B."/>
            <person name="Abouelleil A."/>
            <person name="Alvarado L."/>
            <person name="Arachchi H.M."/>
            <person name="Berlin A."/>
            <person name="Brown A."/>
            <person name="Chapman S.B."/>
            <person name="Chen Z."/>
            <person name="Dunbar C."/>
            <person name="Freedman E."/>
            <person name="Gearin G."/>
            <person name="Gellesch M."/>
            <person name="Goldberg J."/>
            <person name="Griggs A."/>
            <person name="Gujja S."/>
            <person name="Heiman D."/>
            <person name="Howarth C."/>
            <person name="Larson L."/>
            <person name="Lui A."/>
            <person name="MacDonald P.J.P."/>
            <person name="Montmayeur A."/>
            <person name="Murphy C."/>
            <person name="Neiman D."/>
            <person name="Pearson M."/>
            <person name="Priest M."/>
            <person name="Roberts A."/>
            <person name="Saif S."/>
            <person name="Shea T."/>
            <person name="Shenoy N."/>
            <person name="Sisk P."/>
            <person name="Stolte C."/>
            <person name="Sykes S."/>
            <person name="Wortman J."/>
            <person name="Nusbaum C."/>
            <person name="Birren B."/>
        </authorList>
    </citation>
    <scope>NUCLEOTIDE SEQUENCE</scope>
    <source>
        <strain evidence="12">NIH/UT8656</strain>
    </source>
</reference>
<keyword evidence="13" id="KW-1185">Reference proteome</keyword>
<dbReference type="PANTHER" id="PTHR42862:SF1">
    <property type="entry name" value="DELTA-1-PYRROLINE-5-CARBOXYLATE DEHYDROGENASE 2, ISOFORM A-RELATED"/>
    <property type="match status" value="1"/>
</dbReference>
<dbReference type="Gene3D" id="3.40.605.10">
    <property type="entry name" value="Aldehyde Dehydrogenase, Chain A, domain 1"/>
    <property type="match status" value="1"/>
</dbReference>
<dbReference type="Pfam" id="PF00171">
    <property type="entry name" value="Aldedh"/>
    <property type="match status" value="1"/>
</dbReference>
<dbReference type="VEuPathDB" id="FungiDB:HMPREF1120_08536"/>
<dbReference type="SUPFAM" id="SSF53720">
    <property type="entry name" value="ALDH-like"/>
    <property type="match status" value="1"/>
</dbReference>
<dbReference type="RefSeq" id="XP_009161042.1">
    <property type="nucleotide sequence ID" value="XM_009162794.1"/>
</dbReference>
<dbReference type="InterPro" id="IPR016163">
    <property type="entry name" value="Ald_DH_C"/>
</dbReference>
<evidence type="ECO:0000256" key="9">
    <source>
        <dbReference type="RuleBase" id="RU366016"/>
    </source>
</evidence>
<comment type="similarity">
    <text evidence="2 8">Belongs to the aldehyde dehydrogenase family.</text>
</comment>
<accession>H6C904</accession>
<keyword evidence="4 9" id="KW-0520">NAD</keyword>
<comment type="catalytic activity">
    <reaction evidence="6 9">
        <text>L-glutamate 5-semialdehyde + NAD(+) + H2O = L-glutamate + NADH + 2 H(+)</text>
        <dbReference type="Rhea" id="RHEA:30235"/>
        <dbReference type="ChEBI" id="CHEBI:15377"/>
        <dbReference type="ChEBI" id="CHEBI:15378"/>
        <dbReference type="ChEBI" id="CHEBI:29985"/>
        <dbReference type="ChEBI" id="CHEBI:57540"/>
        <dbReference type="ChEBI" id="CHEBI:57945"/>
        <dbReference type="ChEBI" id="CHEBI:58066"/>
        <dbReference type="EC" id="1.2.1.88"/>
    </reaction>
</comment>
<dbReference type="EMBL" id="JH226136">
    <property type="protein sequence ID" value="EHY60581.1"/>
    <property type="molecule type" value="Genomic_DNA"/>
</dbReference>
<keyword evidence="5 9" id="KW-0642">Proline metabolism</keyword>
<dbReference type="AlphaFoldDB" id="H6C904"/>
<dbReference type="PANTHER" id="PTHR42862">
    <property type="entry name" value="DELTA-1-PYRROLINE-5-CARBOXYLATE DEHYDROGENASE 1, ISOFORM A-RELATED"/>
    <property type="match status" value="1"/>
</dbReference>
<dbReference type="GO" id="GO:0010133">
    <property type="term" value="P:L-proline catabolic process to L-glutamate"/>
    <property type="evidence" value="ECO:0007669"/>
    <property type="project" value="UniProtKB-UniRule"/>
</dbReference>
<gene>
    <name evidence="12" type="ORF">HMPREF1120_08536</name>
</gene>
<dbReference type="InterPro" id="IPR005931">
    <property type="entry name" value="P5CDH/ALDH4A1"/>
</dbReference>
<evidence type="ECO:0000259" key="11">
    <source>
        <dbReference type="Pfam" id="PF00171"/>
    </source>
</evidence>
<organism evidence="12 13">
    <name type="scientific">Exophiala dermatitidis (strain ATCC 34100 / CBS 525.76 / NIH/UT8656)</name>
    <name type="common">Black yeast</name>
    <name type="synonym">Wangiella dermatitidis</name>
    <dbReference type="NCBI Taxonomy" id="858893"/>
    <lineage>
        <taxon>Eukaryota</taxon>
        <taxon>Fungi</taxon>
        <taxon>Dikarya</taxon>
        <taxon>Ascomycota</taxon>
        <taxon>Pezizomycotina</taxon>
        <taxon>Eurotiomycetes</taxon>
        <taxon>Chaetothyriomycetidae</taxon>
        <taxon>Chaetothyriales</taxon>
        <taxon>Herpotrichiellaceae</taxon>
        <taxon>Exophiala</taxon>
    </lineage>
</organism>
<dbReference type="InParanoid" id="H6C904"/>
<dbReference type="STRING" id="858893.H6C904"/>
<dbReference type="HOGENOM" id="CLU_005391_4_1_1"/>
<feature type="domain" description="Aldehyde dehydrogenase" evidence="11">
    <location>
        <begin position="135"/>
        <end position="607"/>
    </location>
</feature>
<dbReference type="NCBIfam" id="TIGR01236">
    <property type="entry name" value="D1pyr5carbox1"/>
    <property type="match status" value="1"/>
</dbReference>